<evidence type="ECO:0000256" key="2">
    <source>
        <dbReference type="ARBA" id="ARBA00023015"/>
    </source>
</evidence>
<dbReference type="SUPFAM" id="SSF46689">
    <property type="entry name" value="Homeodomain-like"/>
    <property type="match status" value="1"/>
</dbReference>
<dbReference type="InterPro" id="IPR001647">
    <property type="entry name" value="HTH_TetR"/>
</dbReference>
<dbReference type="InterPro" id="IPR039538">
    <property type="entry name" value="BetI_C"/>
</dbReference>
<feature type="region of interest" description="Disordered" evidence="6">
    <location>
        <begin position="1"/>
        <end position="75"/>
    </location>
</feature>
<feature type="compositionally biased region" description="Basic and acidic residues" evidence="6">
    <location>
        <begin position="54"/>
        <end position="74"/>
    </location>
</feature>
<dbReference type="InterPro" id="IPR009057">
    <property type="entry name" value="Homeodomain-like_sf"/>
</dbReference>
<dbReference type="RefSeq" id="WP_078950141.1">
    <property type="nucleotide sequence ID" value="NZ_CP024985.1"/>
</dbReference>
<keyword evidence="1" id="KW-0678">Repressor</keyword>
<evidence type="ECO:0000256" key="5">
    <source>
        <dbReference type="PROSITE-ProRule" id="PRU00335"/>
    </source>
</evidence>
<proteinExistence type="predicted"/>
<dbReference type="GO" id="GO:0003700">
    <property type="term" value="F:DNA-binding transcription factor activity"/>
    <property type="evidence" value="ECO:0007669"/>
    <property type="project" value="TreeGrafter"/>
</dbReference>
<dbReference type="GO" id="GO:0000976">
    <property type="term" value="F:transcription cis-regulatory region binding"/>
    <property type="evidence" value="ECO:0007669"/>
    <property type="project" value="TreeGrafter"/>
</dbReference>
<keyword evidence="4" id="KW-0804">Transcription</keyword>
<organism evidence="8 9">
    <name type="scientific">Streptomyces lavendulae subsp. lavendulae</name>
    <dbReference type="NCBI Taxonomy" id="58340"/>
    <lineage>
        <taxon>Bacteria</taxon>
        <taxon>Bacillati</taxon>
        <taxon>Actinomycetota</taxon>
        <taxon>Actinomycetes</taxon>
        <taxon>Kitasatosporales</taxon>
        <taxon>Streptomycetaceae</taxon>
        <taxon>Streptomyces</taxon>
    </lineage>
</organism>
<dbReference type="InterPro" id="IPR050109">
    <property type="entry name" value="HTH-type_TetR-like_transc_reg"/>
</dbReference>
<dbReference type="Gene3D" id="1.10.357.10">
    <property type="entry name" value="Tetracycline Repressor, domain 2"/>
    <property type="match status" value="1"/>
</dbReference>
<sequence>MPTSETERTPTDRAPSDRAVPVEGVIGTADAEAGAAYRSADRSADRSAGGSADRSADLPLVDRKRQRSGDEARGRAMRAAISVIAEKGTAALRMSDIAERAGMSTGHILYHFGKKDRLLLEVLAWSQADLWTRYQEAADQAGSPAEKLDLFVRFYLPRHQGDERYALWTQVLTQHHDEAGRRILTALLDGWDERLEAVVREGRELGQFADVDLPEFTIRAVAMLSGLSEDVMFGRSRWQHTSVHAFALSALERDLRPTSRP</sequence>
<evidence type="ECO:0000256" key="1">
    <source>
        <dbReference type="ARBA" id="ARBA00022491"/>
    </source>
</evidence>
<dbReference type="InterPro" id="IPR036271">
    <property type="entry name" value="Tet_transcr_reg_TetR-rel_C_sf"/>
</dbReference>
<dbReference type="Proteomes" id="UP000231791">
    <property type="component" value="Chromosome"/>
</dbReference>
<dbReference type="EMBL" id="CP024985">
    <property type="protein sequence ID" value="ATZ22276.1"/>
    <property type="molecule type" value="Genomic_DNA"/>
</dbReference>
<dbReference type="PANTHER" id="PTHR30055">
    <property type="entry name" value="HTH-TYPE TRANSCRIPTIONAL REGULATOR RUTR"/>
    <property type="match status" value="1"/>
</dbReference>
<keyword evidence="2" id="KW-0805">Transcription regulation</keyword>
<protein>
    <submittedName>
        <fullName evidence="8">Fatty acid metabolism regulator protein</fullName>
    </submittedName>
</protein>
<evidence type="ECO:0000256" key="4">
    <source>
        <dbReference type="ARBA" id="ARBA00023163"/>
    </source>
</evidence>
<feature type="domain" description="HTH tetR-type" evidence="7">
    <location>
        <begin position="70"/>
        <end position="130"/>
    </location>
</feature>
<evidence type="ECO:0000256" key="3">
    <source>
        <dbReference type="ARBA" id="ARBA00023125"/>
    </source>
</evidence>
<dbReference type="PRINTS" id="PR00455">
    <property type="entry name" value="HTHTETR"/>
</dbReference>
<dbReference type="AlphaFoldDB" id="A0A2K8P6D6"/>
<dbReference type="SUPFAM" id="SSF48498">
    <property type="entry name" value="Tetracyclin repressor-like, C-terminal domain"/>
    <property type="match status" value="1"/>
</dbReference>
<gene>
    <name evidence="8" type="primary">fadR1</name>
    <name evidence="8" type="ORF">SLAV_01755</name>
</gene>
<dbReference type="GeneID" id="49381531"/>
<name>A0A2K8P6D6_STRLA</name>
<dbReference type="PANTHER" id="PTHR30055:SF200">
    <property type="entry name" value="HTH-TYPE TRANSCRIPTIONAL REPRESSOR BDCR"/>
    <property type="match status" value="1"/>
</dbReference>
<keyword evidence="9" id="KW-1185">Reference proteome</keyword>
<dbReference type="Pfam" id="PF00440">
    <property type="entry name" value="TetR_N"/>
    <property type="match status" value="1"/>
</dbReference>
<reference evidence="8 9" key="1">
    <citation type="submission" date="2017-11" db="EMBL/GenBank/DDBJ databases">
        <title>Complete genome sequence of Streptomyces lavendulae subsp. lavendulae CCM 3239 (formerly 'Streptomyces aureofaciens CCM 3239'), the producer of the angucycline-type antibiotic auricin.</title>
        <authorList>
            <person name="Busche T."/>
            <person name="Novakova R."/>
            <person name="Al'Dilaimi A."/>
            <person name="Homerova D."/>
            <person name="Feckova L."/>
            <person name="Rezuchova B."/>
            <person name="Mingyar E."/>
            <person name="Csolleiova D."/>
            <person name="Bekeova C."/>
            <person name="Winkler A."/>
            <person name="Sevcikova B."/>
            <person name="Kalinowski J."/>
            <person name="Kormanec J."/>
            <person name="Ruckert C."/>
        </authorList>
    </citation>
    <scope>NUCLEOTIDE SEQUENCE [LARGE SCALE GENOMIC DNA]</scope>
    <source>
        <strain evidence="8 9">CCM 3239</strain>
    </source>
</reference>
<dbReference type="Pfam" id="PF13977">
    <property type="entry name" value="TetR_C_6"/>
    <property type="match status" value="1"/>
</dbReference>
<feature type="compositionally biased region" description="Basic and acidic residues" evidence="6">
    <location>
        <begin position="1"/>
        <end position="16"/>
    </location>
</feature>
<feature type="DNA-binding region" description="H-T-H motif" evidence="5">
    <location>
        <begin position="93"/>
        <end position="112"/>
    </location>
</feature>
<dbReference type="KEGG" id="slx:SLAV_01755"/>
<accession>A0A2K8P6D6</accession>
<evidence type="ECO:0000313" key="8">
    <source>
        <dbReference type="EMBL" id="ATZ22276.1"/>
    </source>
</evidence>
<keyword evidence="3 5" id="KW-0238">DNA-binding</keyword>
<dbReference type="PROSITE" id="PS50977">
    <property type="entry name" value="HTH_TETR_2"/>
    <property type="match status" value="1"/>
</dbReference>
<evidence type="ECO:0000259" key="7">
    <source>
        <dbReference type="PROSITE" id="PS50977"/>
    </source>
</evidence>
<evidence type="ECO:0000256" key="6">
    <source>
        <dbReference type="SAM" id="MobiDB-lite"/>
    </source>
</evidence>
<evidence type="ECO:0000313" key="9">
    <source>
        <dbReference type="Proteomes" id="UP000231791"/>
    </source>
</evidence>